<evidence type="ECO:0000313" key="1">
    <source>
        <dbReference type="EMBL" id="OGN23264.1"/>
    </source>
</evidence>
<gene>
    <name evidence="1" type="ORF">A3A13_04035</name>
</gene>
<dbReference type="STRING" id="1802695.A3A13_04035"/>
<dbReference type="EMBL" id="MGKJ01000020">
    <property type="protein sequence ID" value="OGN23264.1"/>
    <property type="molecule type" value="Genomic_DNA"/>
</dbReference>
<dbReference type="Proteomes" id="UP000178911">
    <property type="component" value="Unassembled WGS sequence"/>
</dbReference>
<protein>
    <submittedName>
        <fullName evidence="1">Uncharacterized protein</fullName>
    </submittedName>
</protein>
<comment type="caution">
    <text evidence="1">The sequence shown here is derived from an EMBL/GenBank/DDBJ whole genome shotgun (WGS) entry which is preliminary data.</text>
</comment>
<evidence type="ECO:0000313" key="2">
    <source>
        <dbReference type="Proteomes" id="UP000178911"/>
    </source>
</evidence>
<organism evidence="1 2">
    <name type="scientific">Candidatus Yanofskybacteria bacterium RIFCSPLOWO2_01_FULL_43_22</name>
    <dbReference type="NCBI Taxonomy" id="1802695"/>
    <lineage>
        <taxon>Bacteria</taxon>
        <taxon>Candidatus Yanofskyibacteriota</taxon>
    </lineage>
</organism>
<sequence length="69" mass="7372">MSLQLLAAGVKNALESGRPTKIAVHSETQVELGQRAAQRMGGDRATSLTFVVIPEEEQEQFPVGAILVP</sequence>
<dbReference type="AlphaFoldDB" id="A0A1F8GD17"/>
<accession>A0A1F8GD17</accession>
<reference evidence="1 2" key="1">
    <citation type="journal article" date="2016" name="Nat. Commun.">
        <title>Thousands of microbial genomes shed light on interconnected biogeochemical processes in an aquifer system.</title>
        <authorList>
            <person name="Anantharaman K."/>
            <person name="Brown C.T."/>
            <person name="Hug L.A."/>
            <person name="Sharon I."/>
            <person name="Castelle C.J."/>
            <person name="Probst A.J."/>
            <person name="Thomas B.C."/>
            <person name="Singh A."/>
            <person name="Wilkins M.J."/>
            <person name="Karaoz U."/>
            <person name="Brodie E.L."/>
            <person name="Williams K.H."/>
            <person name="Hubbard S.S."/>
            <person name="Banfield J.F."/>
        </authorList>
    </citation>
    <scope>NUCLEOTIDE SEQUENCE [LARGE SCALE GENOMIC DNA]</scope>
</reference>
<name>A0A1F8GD17_9BACT</name>
<proteinExistence type="predicted"/>